<protein>
    <recommendedName>
        <fullName evidence="5">CENP-V/GFA domain-containing protein</fullName>
    </recommendedName>
</protein>
<dbReference type="PANTHER" id="PTHR33337">
    <property type="entry name" value="GFA DOMAIN-CONTAINING PROTEIN"/>
    <property type="match status" value="1"/>
</dbReference>
<keyword evidence="4" id="KW-0456">Lyase</keyword>
<dbReference type="InterPro" id="IPR006913">
    <property type="entry name" value="CENP-V/GFA"/>
</dbReference>
<keyword evidence="7" id="KW-1185">Reference proteome</keyword>
<dbReference type="GO" id="GO:0046872">
    <property type="term" value="F:metal ion binding"/>
    <property type="evidence" value="ECO:0007669"/>
    <property type="project" value="UniProtKB-KW"/>
</dbReference>
<keyword evidence="2" id="KW-0479">Metal-binding</keyword>
<dbReference type="InterPro" id="IPR011057">
    <property type="entry name" value="Mss4-like_sf"/>
</dbReference>
<dbReference type="Pfam" id="PF04828">
    <property type="entry name" value="GFA"/>
    <property type="match status" value="1"/>
</dbReference>
<dbReference type="RefSeq" id="WP_171090224.1">
    <property type="nucleotide sequence ID" value="NZ_CP053069.1"/>
</dbReference>
<organism evidence="6 7">
    <name type="scientific">Usitatibacter rugosus</name>
    <dbReference type="NCBI Taxonomy" id="2732067"/>
    <lineage>
        <taxon>Bacteria</taxon>
        <taxon>Pseudomonadati</taxon>
        <taxon>Pseudomonadota</taxon>
        <taxon>Betaproteobacteria</taxon>
        <taxon>Nitrosomonadales</taxon>
        <taxon>Usitatibacteraceae</taxon>
        <taxon>Usitatibacter</taxon>
    </lineage>
</organism>
<dbReference type="GO" id="GO:0016846">
    <property type="term" value="F:carbon-sulfur lyase activity"/>
    <property type="evidence" value="ECO:0007669"/>
    <property type="project" value="InterPro"/>
</dbReference>
<dbReference type="Gene3D" id="3.90.1590.10">
    <property type="entry name" value="glutathione-dependent formaldehyde- activating enzyme (gfa)"/>
    <property type="match status" value="1"/>
</dbReference>
<evidence type="ECO:0000256" key="4">
    <source>
        <dbReference type="ARBA" id="ARBA00023239"/>
    </source>
</evidence>
<proteinExistence type="inferred from homology"/>
<keyword evidence="3" id="KW-0862">Zinc</keyword>
<evidence type="ECO:0000256" key="1">
    <source>
        <dbReference type="ARBA" id="ARBA00005495"/>
    </source>
</evidence>
<sequence length="136" mass="15021">MTIRGGCLCGGIRYEIDGPLGTSVYCHCSMCRKFHGSAFRARLSVPKTSFKFLKGEELLTKYRSSADTVKSFCKVCGSAMVNQWDPEAESWGLAMGSLDDDPGVRPSMHIFVGSKALWHDITDELPKYKTFPGADE</sequence>
<name>A0A6M4GSI1_9PROT</name>
<dbReference type="PANTHER" id="PTHR33337:SF40">
    <property type="entry name" value="CENP-V_GFA DOMAIN-CONTAINING PROTEIN-RELATED"/>
    <property type="match status" value="1"/>
</dbReference>
<evidence type="ECO:0000256" key="2">
    <source>
        <dbReference type="ARBA" id="ARBA00022723"/>
    </source>
</evidence>
<comment type="similarity">
    <text evidence="1">Belongs to the Gfa family.</text>
</comment>
<dbReference type="KEGG" id="uru:DSM104443_01076"/>
<dbReference type="SUPFAM" id="SSF51316">
    <property type="entry name" value="Mss4-like"/>
    <property type="match status" value="1"/>
</dbReference>
<evidence type="ECO:0000259" key="5">
    <source>
        <dbReference type="PROSITE" id="PS51891"/>
    </source>
</evidence>
<gene>
    <name evidence="6" type="ORF">DSM104443_01076</name>
</gene>
<evidence type="ECO:0000313" key="7">
    <source>
        <dbReference type="Proteomes" id="UP000501534"/>
    </source>
</evidence>
<dbReference type="AlphaFoldDB" id="A0A6M4GSI1"/>
<evidence type="ECO:0000313" key="6">
    <source>
        <dbReference type="EMBL" id="QJR10025.1"/>
    </source>
</evidence>
<evidence type="ECO:0000256" key="3">
    <source>
        <dbReference type="ARBA" id="ARBA00022833"/>
    </source>
</evidence>
<feature type="domain" description="CENP-V/GFA" evidence="5">
    <location>
        <begin position="3"/>
        <end position="108"/>
    </location>
</feature>
<dbReference type="PROSITE" id="PS51891">
    <property type="entry name" value="CENP_V_GFA"/>
    <property type="match status" value="1"/>
</dbReference>
<dbReference type="Proteomes" id="UP000501534">
    <property type="component" value="Chromosome"/>
</dbReference>
<accession>A0A6M4GSI1</accession>
<dbReference type="EMBL" id="CP053069">
    <property type="protein sequence ID" value="QJR10025.1"/>
    <property type="molecule type" value="Genomic_DNA"/>
</dbReference>
<reference evidence="6 7" key="1">
    <citation type="submission" date="2020-04" db="EMBL/GenBank/DDBJ databases">
        <title>Usitatibacter rugosus gen. nov., sp. nov. and Usitatibacter palustris sp. nov., novel members of Usitatibacteraceae fam. nov. within the order Nitrosomonadales isolated from soil.</title>
        <authorList>
            <person name="Huber K.J."/>
            <person name="Neumann-Schaal M."/>
            <person name="Geppert A."/>
            <person name="Luckner M."/>
            <person name="Wanner G."/>
            <person name="Overmann J."/>
        </authorList>
    </citation>
    <scope>NUCLEOTIDE SEQUENCE [LARGE SCALE GENOMIC DNA]</scope>
    <source>
        <strain evidence="6 7">0125_3</strain>
    </source>
</reference>